<evidence type="ECO:0000256" key="7">
    <source>
        <dbReference type="ARBA" id="ARBA00023128"/>
    </source>
</evidence>
<evidence type="ECO:0000256" key="3">
    <source>
        <dbReference type="ARBA" id="ARBA00022448"/>
    </source>
</evidence>
<dbReference type="PANTHER" id="PTHR13080:SF20">
    <property type="entry name" value="ATP SYNTHASE SUBUNIT F, MITOCHONDRIAL-RELATED"/>
    <property type="match status" value="1"/>
</dbReference>
<keyword evidence="6" id="KW-0406">Ion transport</keyword>
<evidence type="ECO:0000256" key="6">
    <source>
        <dbReference type="ARBA" id="ARBA00023065"/>
    </source>
</evidence>
<dbReference type="GO" id="GO:0046933">
    <property type="term" value="F:proton-transporting ATP synthase activity, rotational mechanism"/>
    <property type="evidence" value="ECO:0007669"/>
    <property type="project" value="TreeGrafter"/>
</dbReference>
<evidence type="ECO:0000256" key="4">
    <source>
        <dbReference type="ARBA" id="ARBA00022547"/>
    </source>
</evidence>
<evidence type="ECO:0000313" key="11">
    <source>
        <dbReference type="EMBL" id="JAW14709.1"/>
    </source>
</evidence>
<keyword evidence="9" id="KW-0066">ATP synthesis</keyword>
<dbReference type="GO" id="GO:0045259">
    <property type="term" value="C:proton-transporting ATP synthase complex"/>
    <property type="evidence" value="ECO:0007669"/>
    <property type="project" value="UniProtKB-KW"/>
</dbReference>
<evidence type="ECO:0000256" key="5">
    <source>
        <dbReference type="ARBA" id="ARBA00022781"/>
    </source>
</evidence>
<proteinExistence type="inferred from homology"/>
<evidence type="ECO:0000256" key="9">
    <source>
        <dbReference type="ARBA" id="ARBA00023310"/>
    </source>
</evidence>
<evidence type="ECO:0000256" key="10">
    <source>
        <dbReference type="SAM" id="Phobius"/>
    </source>
</evidence>
<dbReference type="GO" id="GO:0042776">
    <property type="term" value="P:proton motive force-driven mitochondrial ATP synthesis"/>
    <property type="evidence" value="ECO:0007669"/>
    <property type="project" value="TreeGrafter"/>
</dbReference>
<evidence type="ECO:0000256" key="2">
    <source>
        <dbReference type="ARBA" id="ARBA00005895"/>
    </source>
</evidence>
<keyword evidence="10" id="KW-0812">Transmembrane</keyword>
<accession>A0A224Y2P4</accession>
<dbReference type="PANTHER" id="PTHR13080">
    <property type="entry name" value="ATP SYNTHASE F CHAIN, MITOCHONDRIAL-RELATED"/>
    <property type="match status" value="1"/>
</dbReference>
<keyword evidence="3" id="KW-0813">Transport</keyword>
<organism evidence="11">
    <name type="scientific">Panstrongylus lignarius</name>
    <dbReference type="NCBI Taxonomy" id="156445"/>
    <lineage>
        <taxon>Eukaryota</taxon>
        <taxon>Metazoa</taxon>
        <taxon>Ecdysozoa</taxon>
        <taxon>Arthropoda</taxon>
        <taxon>Hexapoda</taxon>
        <taxon>Insecta</taxon>
        <taxon>Pterygota</taxon>
        <taxon>Neoptera</taxon>
        <taxon>Paraneoptera</taxon>
        <taxon>Hemiptera</taxon>
        <taxon>Heteroptera</taxon>
        <taxon>Panheteroptera</taxon>
        <taxon>Cimicomorpha</taxon>
        <taxon>Reduviidae</taxon>
        <taxon>Triatominae</taxon>
        <taxon>Panstrongylus</taxon>
    </lineage>
</organism>
<comment type="subcellular location">
    <subcellularLocation>
        <location evidence="1">Mitochondrion membrane</location>
    </subcellularLocation>
</comment>
<dbReference type="EMBL" id="GFTR01001717">
    <property type="protein sequence ID" value="JAW14709.1"/>
    <property type="molecule type" value="Transcribed_RNA"/>
</dbReference>
<dbReference type="GO" id="GO:0031966">
    <property type="term" value="C:mitochondrial membrane"/>
    <property type="evidence" value="ECO:0007669"/>
    <property type="project" value="UniProtKB-SubCell"/>
</dbReference>
<keyword evidence="8 10" id="KW-0472">Membrane</keyword>
<evidence type="ECO:0000256" key="1">
    <source>
        <dbReference type="ARBA" id="ARBA00004325"/>
    </source>
</evidence>
<dbReference type="Pfam" id="PF10206">
    <property type="entry name" value="WRW"/>
    <property type="match status" value="1"/>
</dbReference>
<evidence type="ECO:0000256" key="8">
    <source>
        <dbReference type="ARBA" id="ARBA00023136"/>
    </source>
</evidence>
<comment type="similarity">
    <text evidence="2">Belongs to the ATPase F chain family.</text>
</comment>
<feature type="transmembrane region" description="Helical" evidence="10">
    <location>
        <begin position="75"/>
        <end position="93"/>
    </location>
</feature>
<dbReference type="InterPro" id="IPR019344">
    <property type="entry name" value="F1F0-ATPsyn_F_prd"/>
</dbReference>
<reference evidence="11" key="1">
    <citation type="journal article" date="2018" name="PLoS Negl. Trop. Dis.">
        <title>An insight into the salivary gland and fat body transcriptome of Panstrongylus lignarius (Hemiptera: Heteroptera), the main vector of Chagas disease in Peru.</title>
        <authorList>
            <person name="Nevoa J.C."/>
            <person name="Mendes M.T."/>
            <person name="da Silva M.V."/>
            <person name="Soares S.C."/>
            <person name="Oliveira C.J.F."/>
            <person name="Ribeiro J.M.C."/>
        </authorList>
    </citation>
    <scope>NUCLEOTIDE SEQUENCE</scope>
</reference>
<keyword evidence="7" id="KW-0496">Mitochondrion</keyword>
<dbReference type="AlphaFoldDB" id="A0A224Y2P4"/>
<sequence length="107" mass="12736">MGFGDYPVEYNPKVHGPYDPARYYGKPDTPFGQVKLGELGQWLTRRNKTPNAVIAATSRAYWRWLHKYVHPKRTGLTPFMHISCASMIFFYVINYKRMKAERRYEYH</sequence>
<name>A0A224Y2P4_9HEMI</name>
<keyword evidence="10" id="KW-1133">Transmembrane helix</keyword>
<keyword evidence="4" id="KW-0138">CF(0)</keyword>
<protein>
    <submittedName>
        <fullName evidence="11">Putative atp synthase subunit f mitochondrial</fullName>
    </submittedName>
</protein>
<keyword evidence="5" id="KW-0375">Hydrogen ion transport</keyword>